<dbReference type="Proteomes" id="UP001275932">
    <property type="component" value="Unassembled WGS sequence"/>
</dbReference>
<comment type="similarity">
    <text evidence="1 4">Belongs to the universal ribosomal protein uL13 family.</text>
</comment>
<gene>
    <name evidence="4 5" type="primary">rplM</name>
    <name evidence="5" type="ORF">MOX91_01290</name>
</gene>
<dbReference type="InterPro" id="IPR005823">
    <property type="entry name" value="Ribosomal_uL13_bac-type"/>
</dbReference>
<dbReference type="GO" id="GO:0005840">
    <property type="term" value="C:ribosome"/>
    <property type="evidence" value="ECO:0007669"/>
    <property type="project" value="UniProtKB-KW"/>
</dbReference>
<organism evidence="5 6">
    <name type="scientific">Intestinicryptomonas porci</name>
    <dbReference type="NCBI Taxonomy" id="2926320"/>
    <lineage>
        <taxon>Bacteria</taxon>
        <taxon>Pseudomonadati</taxon>
        <taxon>Verrucomicrobiota</taxon>
        <taxon>Opitutia</taxon>
        <taxon>Opitutales</taxon>
        <taxon>Intestinicryptomonaceae</taxon>
        <taxon>Intestinicryptomonas</taxon>
    </lineage>
</organism>
<keyword evidence="2 4" id="KW-0689">Ribosomal protein</keyword>
<comment type="function">
    <text evidence="4">This protein is one of the early assembly proteins of the 50S ribosomal subunit, although it is not seen to bind rRNA by itself. It is important during the early stages of 50S assembly.</text>
</comment>
<name>A0ABU4WFK5_9BACT</name>
<evidence type="ECO:0000256" key="4">
    <source>
        <dbReference type="HAMAP-Rule" id="MF_01366"/>
    </source>
</evidence>
<dbReference type="EMBL" id="JALBUT010000001">
    <property type="protein sequence ID" value="MDX8414821.1"/>
    <property type="molecule type" value="Genomic_DNA"/>
</dbReference>
<evidence type="ECO:0000256" key="2">
    <source>
        <dbReference type="ARBA" id="ARBA00022980"/>
    </source>
</evidence>
<dbReference type="Pfam" id="PF00572">
    <property type="entry name" value="Ribosomal_L13"/>
    <property type="match status" value="1"/>
</dbReference>
<dbReference type="PANTHER" id="PTHR11545:SF2">
    <property type="entry name" value="LARGE RIBOSOMAL SUBUNIT PROTEIN UL13M"/>
    <property type="match status" value="1"/>
</dbReference>
<dbReference type="Gene3D" id="3.90.1180.10">
    <property type="entry name" value="Ribosomal protein L13"/>
    <property type="match status" value="1"/>
</dbReference>
<dbReference type="PIRSF" id="PIRSF002181">
    <property type="entry name" value="Ribosomal_L13"/>
    <property type="match status" value="1"/>
</dbReference>
<dbReference type="RefSeq" id="WP_370396267.1">
    <property type="nucleotide sequence ID" value="NZ_JALBUT010000001.1"/>
</dbReference>
<comment type="subunit">
    <text evidence="4">Part of the 50S ribosomal subunit.</text>
</comment>
<dbReference type="NCBIfam" id="TIGR01066">
    <property type="entry name" value="rplM_bact"/>
    <property type="match status" value="1"/>
</dbReference>
<comment type="caution">
    <text evidence="5">The sequence shown here is derived from an EMBL/GenBank/DDBJ whole genome shotgun (WGS) entry which is preliminary data.</text>
</comment>
<dbReference type="InterPro" id="IPR036899">
    <property type="entry name" value="Ribosomal_uL13_sf"/>
</dbReference>
<dbReference type="CDD" id="cd00392">
    <property type="entry name" value="Ribosomal_L13"/>
    <property type="match status" value="1"/>
</dbReference>
<dbReference type="PANTHER" id="PTHR11545">
    <property type="entry name" value="RIBOSOMAL PROTEIN L13"/>
    <property type="match status" value="1"/>
</dbReference>
<evidence type="ECO:0000256" key="1">
    <source>
        <dbReference type="ARBA" id="ARBA00006227"/>
    </source>
</evidence>
<accession>A0ABU4WFK5</accession>
<sequence>MKTTVAKKEEQKQWYVVDAKDLVLGRLAVKIANVLRGRYKPTYTPNVDCGDHVIVINAEKIRVTGKKETDKEYMFYTGYVGGEKYVSLSEFRKRKPEFIIENAVRGMMPKNKLASAMLKKLHVYAGAEHPHAAQQPKPFNF</sequence>
<dbReference type="InterPro" id="IPR005822">
    <property type="entry name" value="Ribosomal_uL13"/>
</dbReference>
<dbReference type="SUPFAM" id="SSF52161">
    <property type="entry name" value="Ribosomal protein L13"/>
    <property type="match status" value="1"/>
</dbReference>
<keyword evidence="3 4" id="KW-0687">Ribonucleoprotein</keyword>
<evidence type="ECO:0000313" key="6">
    <source>
        <dbReference type="Proteomes" id="UP001275932"/>
    </source>
</evidence>
<keyword evidence="6" id="KW-1185">Reference proteome</keyword>
<reference evidence="5 6" key="1">
    <citation type="submission" date="2022-03" db="EMBL/GenBank/DDBJ databases">
        <title>Novel taxa within the pig intestine.</title>
        <authorList>
            <person name="Wylensek D."/>
            <person name="Bishof K."/>
            <person name="Afrizal A."/>
            <person name="Clavel T."/>
        </authorList>
    </citation>
    <scope>NUCLEOTIDE SEQUENCE [LARGE SCALE GENOMIC DNA]</scope>
    <source>
        <strain evidence="5 6">CLA-KB-P66</strain>
    </source>
</reference>
<proteinExistence type="inferred from homology"/>
<evidence type="ECO:0000256" key="3">
    <source>
        <dbReference type="ARBA" id="ARBA00023274"/>
    </source>
</evidence>
<evidence type="ECO:0000313" key="5">
    <source>
        <dbReference type="EMBL" id="MDX8414821.1"/>
    </source>
</evidence>
<dbReference type="HAMAP" id="MF_01366">
    <property type="entry name" value="Ribosomal_uL13"/>
    <property type="match status" value="1"/>
</dbReference>
<protein>
    <recommendedName>
        <fullName evidence="4">Large ribosomal subunit protein uL13</fullName>
    </recommendedName>
</protein>